<evidence type="ECO:0000259" key="7">
    <source>
        <dbReference type="PROSITE" id="PS50930"/>
    </source>
</evidence>
<evidence type="ECO:0000256" key="4">
    <source>
        <dbReference type="ARBA" id="ARBA00037164"/>
    </source>
</evidence>
<dbReference type="GO" id="GO:0000156">
    <property type="term" value="F:phosphorelay response regulator activity"/>
    <property type="evidence" value="ECO:0007669"/>
    <property type="project" value="InterPro"/>
</dbReference>
<evidence type="ECO:0000259" key="6">
    <source>
        <dbReference type="PROSITE" id="PS50110"/>
    </source>
</evidence>
<keyword evidence="5" id="KW-0597">Phosphoprotein</keyword>
<dbReference type="AlphaFoldDB" id="A0A1L8R8J7"/>
<evidence type="ECO:0000256" key="1">
    <source>
        <dbReference type="ARBA" id="ARBA00022490"/>
    </source>
</evidence>
<dbReference type="SMART" id="SM00448">
    <property type="entry name" value="REC"/>
    <property type="match status" value="1"/>
</dbReference>
<name>A0A1L8R8J7_9ENTE</name>
<dbReference type="Pfam" id="PF04397">
    <property type="entry name" value="LytTR"/>
    <property type="match status" value="1"/>
</dbReference>
<dbReference type="EMBL" id="JXKG01000003">
    <property type="protein sequence ID" value="OJG16035.1"/>
    <property type="molecule type" value="Genomic_DNA"/>
</dbReference>
<dbReference type="InterPro" id="IPR001789">
    <property type="entry name" value="Sig_transdc_resp-reg_receiver"/>
</dbReference>
<evidence type="ECO:0000313" key="8">
    <source>
        <dbReference type="EMBL" id="OJG16035.1"/>
    </source>
</evidence>
<dbReference type="SMART" id="SM00850">
    <property type="entry name" value="LytTR"/>
    <property type="match status" value="1"/>
</dbReference>
<dbReference type="InterPro" id="IPR007492">
    <property type="entry name" value="LytTR_DNA-bd_dom"/>
</dbReference>
<evidence type="ECO:0000256" key="3">
    <source>
        <dbReference type="ARBA" id="ARBA00023159"/>
    </source>
</evidence>
<feature type="modified residue" description="4-aspartylphosphate" evidence="5">
    <location>
        <position position="60"/>
    </location>
</feature>
<dbReference type="GO" id="GO:0003677">
    <property type="term" value="F:DNA binding"/>
    <property type="evidence" value="ECO:0007669"/>
    <property type="project" value="InterPro"/>
</dbReference>
<evidence type="ECO:0000313" key="9">
    <source>
        <dbReference type="Proteomes" id="UP000182835"/>
    </source>
</evidence>
<dbReference type="Gene3D" id="2.40.50.1020">
    <property type="entry name" value="LytTr DNA-binding domain"/>
    <property type="match status" value="1"/>
</dbReference>
<feature type="domain" description="HTH LytTR-type" evidence="7">
    <location>
        <begin position="143"/>
        <end position="244"/>
    </location>
</feature>
<dbReference type="Gene3D" id="3.40.50.2300">
    <property type="match status" value="1"/>
</dbReference>
<comment type="function">
    <text evidence="4">Required for high-level post-exponential phase expression of a series of secreted proteins.</text>
</comment>
<evidence type="ECO:0008006" key="10">
    <source>
        <dbReference type="Google" id="ProtNLM"/>
    </source>
</evidence>
<proteinExistence type="predicted"/>
<comment type="caution">
    <text evidence="8">The sequence shown here is derived from an EMBL/GenBank/DDBJ whole genome shotgun (WGS) entry which is preliminary data.</text>
</comment>
<evidence type="ECO:0000256" key="2">
    <source>
        <dbReference type="ARBA" id="ARBA00023012"/>
    </source>
</evidence>
<keyword evidence="2" id="KW-0902">Two-component regulatory system</keyword>
<dbReference type="SUPFAM" id="SSF52172">
    <property type="entry name" value="CheY-like"/>
    <property type="match status" value="1"/>
</dbReference>
<dbReference type="PANTHER" id="PTHR37299">
    <property type="entry name" value="TRANSCRIPTIONAL REGULATOR-RELATED"/>
    <property type="match status" value="1"/>
</dbReference>
<protein>
    <recommendedName>
        <fullName evidence="10">Response regulator</fullName>
    </recommendedName>
</protein>
<dbReference type="STRING" id="317010.RU96_GL001532"/>
<feature type="domain" description="Response regulatory" evidence="6">
    <location>
        <begin position="2"/>
        <end position="126"/>
    </location>
</feature>
<sequence length="246" mass="28809">MNIFVCDDEQHYLNQLTRIIQNYILFKTRQVVLKLSTTDPNKILNAVEQNIEEDNLFFLDVDLKATVTGIELAEEIKARDPNAKIVFITTHGELYSLVFQYQIETMDYIEKDQYATVEDRIKSCIDKALERFFLSSASKEEMITLKIGDQIERIPVSKILFFESSFKSHRIEVHLKNQQFEFYGKLTDIVKLHSSFIASHKSFVVNIENIRSVDVKERIVTFENGETCYISLRFQKNLLNQLESHH</sequence>
<gene>
    <name evidence="8" type="ORF">RU96_GL001532</name>
</gene>
<evidence type="ECO:0000256" key="5">
    <source>
        <dbReference type="PROSITE-ProRule" id="PRU00169"/>
    </source>
</evidence>
<dbReference type="PROSITE" id="PS50110">
    <property type="entry name" value="RESPONSE_REGULATORY"/>
    <property type="match status" value="1"/>
</dbReference>
<dbReference type="PANTHER" id="PTHR37299:SF3">
    <property type="entry name" value="STAGE 0 SPORULATION PROTEIN A HOMOLOG"/>
    <property type="match status" value="1"/>
</dbReference>
<dbReference type="PROSITE" id="PS50930">
    <property type="entry name" value="HTH_LYTTR"/>
    <property type="match status" value="1"/>
</dbReference>
<dbReference type="Pfam" id="PF00072">
    <property type="entry name" value="Response_reg"/>
    <property type="match status" value="1"/>
</dbReference>
<dbReference type="InterPro" id="IPR011006">
    <property type="entry name" value="CheY-like_superfamily"/>
</dbReference>
<organism evidence="8 9">
    <name type="scientific">Enterococcus canintestini</name>
    <dbReference type="NCBI Taxonomy" id="317010"/>
    <lineage>
        <taxon>Bacteria</taxon>
        <taxon>Bacillati</taxon>
        <taxon>Bacillota</taxon>
        <taxon>Bacilli</taxon>
        <taxon>Lactobacillales</taxon>
        <taxon>Enterococcaceae</taxon>
        <taxon>Enterococcus</taxon>
    </lineage>
</organism>
<keyword evidence="1" id="KW-0963">Cytoplasm</keyword>
<accession>A0A1L8R8J7</accession>
<dbReference type="InterPro" id="IPR046947">
    <property type="entry name" value="LytR-like"/>
</dbReference>
<reference evidence="8 9" key="1">
    <citation type="submission" date="2014-12" db="EMBL/GenBank/DDBJ databases">
        <title>Draft genome sequences of 29 type strains of Enterococci.</title>
        <authorList>
            <person name="Zhong Z."/>
            <person name="Sun Z."/>
            <person name="Liu W."/>
            <person name="Zhang W."/>
            <person name="Zhang H."/>
        </authorList>
    </citation>
    <scope>NUCLEOTIDE SEQUENCE [LARGE SCALE GENOMIC DNA]</scope>
    <source>
        <strain evidence="8 9">DSM 21207</strain>
    </source>
</reference>
<dbReference type="Proteomes" id="UP000182835">
    <property type="component" value="Unassembled WGS sequence"/>
</dbReference>
<keyword evidence="3" id="KW-0010">Activator</keyword>